<evidence type="ECO:0000256" key="1">
    <source>
        <dbReference type="SAM" id="MobiDB-lite"/>
    </source>
</evidence>
<dbReference type="PANTHER" id="PTHR47661">
    <property type="entry name" value="PHOSPHOGLUCAN PHOSPHATASE LSF1, CHLOROPLASTIC"/>
    <property type="match status" value="1"/>
</dbReference>
<feature type="compositionally biased region" description="Basic and acidic residues" evidence="1">
    <location>
        <begin position="193"/>
        <end position="218"/>
    </location>
</feature>
<feature type="region of interest" description="Disordered" evidence="1">
    <location>
        <begin position="193"/>
        <end position="231"/>
    </location>
</feature>
<proteinExistence type="predicted"/>
<dbReference type="Proteomes" id="UP000654075">
    <property type="component" value="Unassembled WGS sequence"/>
</dbReference>
<name>A0A813LZI6_POLGL</name>
<keyword evidence="5" id="KW-1185">Reference proteome</keyword>
<dbReference type="EMBL" id="CAJNNW010037091">
    <property type="protein sequence ID" value="CAE8739318.1"/>
    <property type="molecule type" value="Genomic_DNA"/>
</dbReference>
<reference evidence="3" key="1">
    <citation type="submission" date="2021-02" db="EMBL/GenBank/DDBJ databases">
        <authorList>
            <person name="Dougan E. K."/>
            <person name="Rhodes N."/>
            <person name="Thang M."/>
            <person name="Chan C."/>
        </authorList>
    </citation>
    <scope>NUCLEOTIDE SEQUENCE</scope>
</reference>
<feature type="compositionally biased region" description="Gly residues" evidence="1">
    <location>
        <begin position="220"/>
        <end position="231"/>
    </location>
</feature>
<accession>A0A813LZI6</accession>
<dbReference type="OrthoDB" id="418269at2759"/>
<sequence>MAPAVSSSVSLRRRTAPRSALALLLATVGLRSTWLAFVGSPGPSDAARTSRTSLRVNMFESFSNLVSKNIGGNGGENDEELNTRSSRTVDESRARVVEVDMPLGVEFEEKSGGDIYIKAVDKDSDAWDKGVRSGAQLVMVSATFGDEMWTTRKVGMTQFTTVVKSRFGSTIKLALEKEDQNVISSFLAAWSKPKESEEKAQQRQKKLESVFEEEERKLSGNGGDSGGGWFR</sequence>
<comment type="caution">
    <text evidence="3">The sequence shown here is derived from an EMBL/GenBank/DDBJ whole genome shotgun (WGS) entry which is preliminary data.</text>
</comment>
<dbReference type="Proteomes" id="UP000626109">
    <property type="component" value="Unassembled WGS sequence"/>
</dbReference>
<evidence type="ECO:0000313" key="5">
    <source>
        <dbReference type="Proteomes" id="UP000654075"/>
    </source>
</evidence>
<evidence type="ECO:0000313" key="2">
    <source>
        <dbReference type="EMBL" id="CAE8635092.1"/>
    </source>
</evidence>
<evidence type="ECO:0000313" key="4">
    <source>
        <dbReference type="Proteomes" id="UP000626109"/>
    </source>
</evidence>
<protein>
    <recommendedName>
        <fullName evidence="6">PDZ domain-containing protein</fullName>
    </recommendedName>
</protein>
<evidence type="ECO:0008006" key="6">
    <source>
        <dbReference type="Google" id="ProtNLM"/>
    </source>
</evidence>
<gene>
    <name evidence="2" type="ORF">PGLA1383_LOCUS50701</name>
    <name evidence="3" type="ORF">PGLA2088_LOCUS49559</name>
</gene>
<organism evidence="3 4">
    <name type="scientific">Polarella glacialis</name>
    <name type="common">Dinoflagellate</name>
    <dbReference type="NCBI Taxonomy" id="89957"/>
    <lineage>
        <taxon>Eukaryota</taxon>
        <taxon>Sar</taxon>
        <taxon>Alveolata</taxon>
        <taxon>Dinophyceae</taxon>
        <taxon>Suessiales</taxon>
        <taxon>Suessiaceae</taxon>
        <taxon>Polarella</taxon>
    </lineage>
</organism>
<dbReference type="EMBL" id="CAJNNV010031239">
    <property type="protein sequence ID" value="CAE8635092.1"/>
    <property type="molecule type" value="Genomic_DNA"/>
</dbReference>
<evidence type="ECO:0000313" key="3">
    <source>
        <dbReference type="EMBL" id="CAE8739318.1"/>
    </source>
</evidence>
<dbReference type="AlphaFoldDB" id="A0A813LZI6"/>